<evidence type="ECO:0000256" key="1">
    <source>
        <dbReference type="SAM" id="MobiDB-lite"/>
    </source>
</evidence>
<evidence type="ECO:0000313" key="3">
    <source>
        <dbReference type="Proteomes" id="UP000024635"/>
    </source>
</evidence>
<protein>
    <submittedName>
        <fullName evidence="2">Uncharacterized protein</fullName>
    </submittedName>
</protein>
<keyword evidence="3" id="KW-1185">Reference proteome</keyword>
<evidence type="ECO:0000313" key="2">
    <source>
        <dbReference type="EMBL" id="EYC46213.1"/>
    </source>
</evidence>
<dbReference type="EMBL" id="JARK01000004">
    <property type="protein sequence ID" value="EYC46213.1"/>
    <property type="molecule type" value="Genomic_DNA"/>
</dbReference>
<comment type="caution">
    <text evidence="2">The sequence shown here is derived from an EMBL/GenBank/DDBJ whole genome shotgun (WGS) entry which is preliminary data.</text>
</comment>
<dbReference type="Proteomes" id="UP000024635">
    <property type="component" value="Unassembled WGS sequence"/>
</dbReference>
<accession>A0A016X4P6</accession>
<organism evidence="2 3">
    <name type="scientific">Ancylostoma ceylanicum</name>
    <dbReference type="NCBI Taxonomy" id="53326"/>
    <lineage>
        <taxon>Eukaryota</taxon>
        <taxon>Metazoa</taxon>
        <taxon>Ecdysozoa</taxon>
        <taxon>Nematoda</taxon>
        <taxon>Chromadorea</taxon>
        <taxon>Rhabditida</taxon>
        <taxon>Rhabditina</taxon>
        <taxon>Rhabditomorpha</taxon>
        <taxon>Strongyloidea</taxon>
        <taxon>Ancylostomatidae</taxon>
        <taxon>Ancylostomatinae</taxon>
        <taxon>Ancylostoma</taxon>
    </lineage>
</organism>
<feature type="region of interest" description="Disordered" evidence="1">
    <location>
        <begin position="43"/>
        <end position="77"/>
    </location>
</feature>
<feature type="region of interest" description="Disordered" evidence="1">
    <location>
        <begin position="1"/>
        <end position="22"/>
    </location>
</feature>
<name>A0A016X4P6_9BILA</name>
<dbReference type="AlphaFoldDB" id="A0A016X4P6"/>
<sequence length="89" mass="9228">MDLSAETVERPEESLSPDESSLVDLCKEGGSLALLSADDTFSSAAAGGERGSLSADSRKEGESDGGEGDLPSPSLRTFIDERSTSFSLI</sequence>
<gene>
    <name evidence="2" type="primary">Acey_s0404.g841</name>
    <name evidence="2" type="ORF">Y032_0404g841</name>
</gene>
<proteinExistence type="predicted"/>
<reference evidence="3" key="1">
    <citation type="journal article" date="2015" name="Nat. Genet.">
        <title>The genome and transcriptome of the zoonotic hookworm Ancylostoma ceylanicum identify infection-specific gene families.</title>
        <authorList>
            <person name="Schwarz E.M."/>
            <person name="Hu Y."/>
            <person name="Antoshechkin I."/>
            <person name="Miller M.M."/>
            <person name="Sternberg P.W."/>
            <person name="Aroian R.V."/>
        </authorList>
    </citation>
    <scope>NUCLEOTIDE SEQUENCE</scope>
    <source>
        <strain evidence="3">HY135</strain>
    </source>
</reference>